<feature type="transmembrane region" description="Helical" evidence="1">
    <location>
        <begin position="12"/>
        <end position="30"/>
    </location>
</feature>
<dbReference type="EMBL" id="GL877466">
    <property type="protein sequence ID" value="ELA46070.1"/>
    <property type="molecule type" value="Genomic_DNA"/>
</dbReference>
<proteinExistence type="predicted"/>
<keyword evidence="1" id="KW-0472">Membrane</keyword>
<dbReference type="HOGENOM" id="CLU_1797907_0_0_1"/>
<evidence type="ECO:0000256" key="1">
    <source>
        <dbReference type="SAM" id="Phobius"/>
    </source>
</evidence>
<keyword evidence="1" id="KW-0812">Transmembrane</keyword>
<reference evidence="3" key="1">
    <citation type="submission" date="2011-03" db="EMBL/GenBank/DDBJ databases">
        <title>The genome sequence of Vavraia culicis strain floridensis.</title>
        <authorList>
            <consortium name="The Broad Institute Genome Sequencing Platform"/>
            <person name="Cuomo C."/>
            <person name="Becnel J."/>
            <person name="Sanscrainte N."/>
            <person name="Young S.K."/>
            <person name="Zeng Q."/>
            <person name="Gargeya S."/>
            <person name="Fitzgerald M."/>
            <person name="Haas B."/>
            <person name="Abouelleil A."/>
            <person name="Alvarado L."/>
            <person name="Arachchi H.M."/>
            <person name="Berlin A."/>
            <person name="Chapman S.B."/>
            <person name="Gearin G."/>
            <person name="Goldberg J."/>
            <person name="Griggs A."/>
            <person name="Gujja S."/>
            <person name="Hansen M."/>
            <person name="Heiman D."/>
            <person name="Howarth C."/>
            <person name="Larimer J."/>
            <person name="Lui A."/>
            <person name="MacDonald P.J.P."/>
            <person name="McCowen C."/>
            <person name="Montmayeur A."/>
            <person name="Murphy C."/>
            <person name="Neiman D."/>
            <person name="Pearson M."/>
            <person name="Priest M."/>
            <person name="Roberts A."/>
            <person name="Saif S."/>
            <person name="Shea T."/>
            <person name="Sisk P."/>
            <person name="Stolte C."/>
            <person name="Sykes S."/>
            <person name="Wortman J."/>
            <person name="Nusbaum C."/>
            <person name="Birren B."/>
        </authorList>
    </citation>
    <scope>NUCLEOTIDE SEQUENCE [LARGE SCALE GENOMIC DNA]</scope>
    <source>
        <strain evidence="3">floridensis</strain>
    </source>
</reference>
<dbReference type="Pfam" id="PF03311">
    <property type="entry name" value="Cornichon"/>
    <property type="match status" value="1"/>
</dbReference>
<dbReference type="InterPro" id="IPR003377">
    <property type="entry name" value="Cornichon"/>
</dbReference>
<evidence type="ECO:0000313" key="2">
    <source>
        <dbReference type="EMBL" id="ELA46070.1"/>
    </source>
</evidence>
<organism evidence="2 3">
    <name type="scientific">Vavraia culicis (isolate floridensis)</name>
    <name type="common">Microsporidian parasite</name>
    <dbReference type="NCBI Taxonomy" id="948595"/>
    <lineage>
        <taxon>Eukaryota</taxon>
        <taxon>Fungi</taxon>
        <taxon>Fungi incertae sedis</taxon>
        <taxon>Microsporidia</taxon>
        <taxon>Pleistophoridae</taxon>
        <taxon>Vavraia</taxon>
    </lineage>
</organism>
<name>L2GSK5_VAVCU</name>
<sequence>MYKSIVNFQNMLGVIHTSLLFLTSLILTSIELHKLEALVHFEKSYKISYDIAFQFNRMVTSEAVPLLIFMVLNFLRPTIILLLLIGLYEIYKVVKEWNFVNPVYLRDEMAFRKREVCLKAMFYLCLFVFYTLNIIKLVKKVFFG</sequence>
<evidence type="ECO:0000313" key="3">
    <source>
        <dbReference type="Proteomes" id="UP000011081"/>
    </source>
</evidence>
<keyword evidence="3" id="KW-1185">Reference proteome</keyword>
<evidence type="ECO:0008006" key="4">
    <source>
        <dbReference type="Google" id="ProtNLM"/>
    </source>
</evidence>
<protein>
    <recommendedName>
        <fullName evidence="4">Cornichon protein</fullName>
    </recommendedName>
</protein>
<accession>L2GSK5</accession>
<dbReference type="VEuPathDB" id="MicrosporidiaDB:VCUG_02432"/>
<dbReference type="AlphaFoldDB" id="L2GSK5"/>
<dbReference type="OMA" id="SHDIAYQ"/>
<keyword evidence="1" id="KW-1133">Transmembrane helix</keyword>
<dbReference type="Proteomes" id="UP000011081">
    <property type="component" value="Unassembled WGS sequence"/>
</dbReference>
<dbReference type="InParanoid" id="L2GSK5"/>
<feature type="transmembrane region" description="Helical" evidence="1">
    <location>
        <begin position="66"/>
        <end position="88"/>
    </location>
</feature>
<gene>
    <name evidence="2" type="ORF">VCUG_02432</name>
</gene>
<dbReference type="GeneID" id="19880294"/>
<dbReference type="RefSeq" id="XP_008075440.1">
    <property type="nucleotide sequence ID" value="XM_008077249.1"/>
</dbReference>
<feature type="transmembrane region" description="Helical" evidence="1">
    <location>
        <begin position="116"/>
        <end position="135"/>
    </location>
</feature>
<dbReference type="GO" id="GO:0016192">
    <property type="term" value="P:vesicle-mediated transport"/>
    <property type="evidence" value="ECO:0007669"/>
    <property type="project" value="InterPro"/>
</dbReference>
<dbReference type="OrthoDB" id="10397650at2759"/>